<keyword evidence="2" id="KW-1185">Reference proteome</keyword>
<accession>A0ACC1QCB2</accession>
<dbReference type="Proteomes" id="UP001144978">
    <property type="component" value="Unassembled WGS sequence"/>
</dbReference>
<evidence type="ECO:0000313" key="1">
    <source>
        <dbReference type="EMBL" id="KAJ3018982.1"/>
    </source>
</evidence>
<sequence>MAAVHPAFAYLYTYDGITGKLSSERVRVPGEHRPLSPLKPATSAGAQSATVRTLDQDVPLLVEVVHVGDGDGDVTIFKSVGVGVQDAAIACAVVERAVKEKIGVVVEDYDEDE</sequence>
<evidence type="ECO:0000313" key="2">
    <source>
        <dbReference type="Proteomes" id="UP001144978"/>
    </source>
</evidence>
<proteinExistence type="predicted"/>
<reference evidence="1" key="1">
    <citation type="submission" date="2022-08" db="EMBL/GenBank/DDBJ databases">
        <title>Genome Sequence of Pycnoporus sanguineus.</title>
        <authorList>
            <person name="Buettner E."/>
        </authorList>
    </citation>
    <scope>NUCLEOTIDE SEQUENCE</scope>
    <source>
        <strain evidence="1">CG-C14</strain>
    </source>
</reference>
<gene>
    <name evidence="1" type="ORF">NUW54_g204</name>
</gene>
<dbReference type="EMBL" id="JANSHE010000024">
    <property type="protein sequence ID" value="KAJ3018982.1"/>
    <property type="molecule type" value="Genomic_DNA"/>
</dbReference>
<name>A0ACC1QCB2_9APHY</name>
<protein>
    <submittedName>
        <fullName evidence="1">Uncharacterized protein</fullName>
    </submittedName>
</protein>
<comment type="caution">
    <text evidence="1">The sequence shown here is derived from an EMBL/GenBank/DDBJ whole genome shotgun (WGS) entry which is preliminary data.</text>
</comment>
<organism evidence="1 2">
    <name type="scientific">Trametes sanguinea</name>
    <dbReference type="NCBI Taxonomy" id="158606"/>
    <lineage>
        <taxon>Eukaryota</taxon>
        <taxon>Fungi</taxon>
        <taxon>Dikarya</taxon>
        <taxon>Basidiomycota</taxon>
        <taxon>Agaricomycotina</taxon>
        <taxon>Agaricomycetes</taxon>
        <taxon>Polyporales</taxon>
        <taxon>Polyporaceae</taxon>
        <taxon>Trametes</taxon>
    </lineage>
</organism>